<feature type="domain" description="Chemokine interleukin-8-like" evidence="5">
    <location>
        <begin position="28"/>
        <end position="86"/>
    </location>
</feature>
<reference evidence="6" key="1">
    <citation type="submission" date="2025-08" db="UniProtKB">
        <authorList>
            <consortium name="Ensembl"/>
        </authorList>
    </citation>
    <scope>IDENTIFICATION</scope>
</reference>
<evidence type="ECO:0000256" key="1">
    <source>
        <dbReference type="ARBA" id="ARBA00010868"/>
    </source>
</evidence>
<keyword evidence="7" id="KW-1185">Reference proteome</keyword>
<dbReference type="InterPro" id="IPR039809">
    <property type="entry name" value="Chemokine_b/g/d"/>
</dbReference>
<dbReference type="FunCoup" id="A0A3Q1G8W0">
    <property type="interactions" value="523"/>
</dbReference>
<comment type="subcellular location">
    <subcellularLocation>
        <location evidence="4">Secreted</location>
    </subcellularLocation>
</comment>
<evidence type="ECO:0000313" key="6">
    <source>
        <dbReference type="Ensembl" id="ENSAPOP00000024112.1"/>
    </source>
</evidence>
<keyword evidence="4" id="KW-0732">Signal</keyword>
<accession>A0A3Q1G8W0</accession>
<dbReference type="GO" id="GO:0006955">
    <property type="term" value="P:immune response"/>
    <property type="evidence" value="ECO:0007669"/>
    <property type="project" value="InterPro"/>
</dbReference>
<dbReference type="GeneTree" id="ENSGT01100000263482"/>
<dbReference type="PANTHER" id="PTHR12015">
    <property type="entry name" value="SMALL INDUCIBLE CYTOKINE A"/>
    <property type="match status" value="1"/>
</dbReference>
<dbReference type="InterPro" id="IPR036048">
    <property type="entry name" value="Interleukin_8-like_sf"/>
</dbReference>
<dbReference type="InterPro" id="IPR000827">
    <property type="entry name" value="Chemokine_CC_CS"/>
</dbReference>
<evidence type="ECO:0000259" key="5">
    <source>
        <dbReference type="SMART" id="SM00199"/>
    </source>
</evidence>
<sequence>MRAVCMFLLCILGAAMLSTVLCATSSGPDSCCFSYYSRRIRKDFIISYRITDNRCNKPGVILTTQGSVNICADPSLSWVQSIMRDIDESFF</sequence>
<evidence type="ECO:0000256" key="3">
    <source>
        <dbReference type="ARBA" id="ARBA00023157"/>
    </source>
</evidence>
<dbReference type="SMART" id="SM00199">
    <property type="entry name" value="SCY"/>
    <property type="match status" value="1"/>
</dbReference>
<organism evidence="6 7">
    <name type="scientific">Acanthochromis polyacanthus</name>
    <name type="common">spiny chromis</name>
    <dbReference type="NCBI Taxonomy" id="80966"/>
    <lineage>
        <taxon>Eukaryota</taxon>
        <taxon>Metazoa</taxon>
        <taxon>Chordata</taxon>
        <taxon>Craniata</taxon>
        <taxon>Vertebrata</taxon>
        <taxon>Euteleostomi</taxon>
        <taxon>Actinopterygii</taxon>
        <taxon>Neopterygii</taxon>
        <taxon>Teleostei</taxon>
        <taxon>Neoteleostei</taxon>
        <taxon>Acanthomorphata</taxon>
        <taxon>Ovalentaria</taxon>
        <taxon>Pomacentridae</taxon>
        <taxon>Acanthochromis</taxon>
    </lineage>
</organism>
<name>A0A3Q1G8W0_9TELE</name>
<proteinExistence type="inferred from homology"/>
<dbReference type="CDD" id="cd00272">
    <property type="entry name" value="Chemokine_CC"/>
    <property type="match status" value="1"/>
</dbReference>
<comment type="similarity">
    <text evidence="1 4">Belongs to the intercrine beta (chemokine CC) family.</text>
</comment>
<feature type="signal peptide" evidence="4">
    <location>
        <begin position="1"/>
        <end position="22"/>
    </location>
</feature>
<dbReference type="Proteomes" id="UP000257200">
    <property type="component" value="Unplaced"/>
</dbReference>
<dbReference type="InParanoid" id="A0A3Q1G8W0"/>
<keyword evidence="4" id="KW-0964">Secreted</keyword>
<dbReference type="Gene3D" id="2.40.50.40">
    <property type="match status" value="1"/>
</dbReference>
<dbReference type="Ensembl" id="ENSAPOT00000009617.1">
    <property type="protein sequence ID" value="ENSAPOP00000024112.1"/>
    <property type="gene ID" value="ENSAPOG00000006279.1"/>
</dbReference>
<keyword evidence="4" id="KW-0145">Chemotaxis</keyword>
<dbReference type="STRING" id="80966.ENSAPOP00000024112"/>
<dbReference type="AlphaFoldDB" id="A0A3Q1G8W0"/>
<evidence type="ECO:0000256" key="4">
    <source>
        <dbReference type="RuleBase" id="RU361150"/>
    </source>
</evidence>
<dbReference type="InterPro" id="IPR001811">
    <property type="entry name" value="Chemokine_IL8-like_dom"/>
</dbReference>
<dbReference type="GO" id="GO:0005615">
    <property type="term" value="C:extracellular space"/>
    <property type="evidence" value="ECO:0007669"/>
    <property type="project" value="UniProtKB-KW"/>
</dbReference>
<dbReference type="PROSITE" id="PS00472">
    <property type="entry name" value="SMALL_CYTOKINES_CC"/>
    <property type="match status" value="1"/>
</dbReference>
<evidence type="ECO:0000313" key="7">
    <source>
        <dbReference type="Proteomes" id="UP000257200"/>
    </source>
</evidence>
<dbReference type="FunFam" id="2.40.50.40:FF:000002">
    <property type="entry name" value="C-C motif chemokine"/>
    <property type="match status" value="1"/>
</dbReference>
<dbReference type="GO" id="GO:0008009">
    <property type="term" value="F:chemokine activity"/>
    <property type="evidence" value="ECO:0007669"/>
    <property type="project" value="InterPro"/>
</dbReference>
<reference evidence="6" key="2">
    <citation type="submission" date="2025-09" db="UniProtKB">
        <authorList>
            <consortium name="Ensembl"/>
        </authorList>
    </citation>
    <scope>IDENTIFICATION</scope>
</reference>
<dbReference type="Pfam" id="PF00048">
    <property type="entry name" value="IL8"/>
    <property type="match status" value="1"/>
</dbReference>
<protein>
    <recommendedName>
        <fullName evidence="4">C-C motif chemokine</fullName>
    </recommendedName>
</protein>
<keyword evidence="3" id="KW-1015">Disulfide bond</keyword>
<dbReference type="PANTHER" id="PTHR12015:SF108">
    <property type="entry name" value="C-C MOTIF CHEMOKINE 20"/>
    <property type="match status" value="1"/>
</dbReference>
<feature type="chain" id="PRO_5018378634" description="C-C motif chemokine" evidence="4">
    <location>
        <begin position="23"/>
        <end position="91"/>
    </location>
</feature>
<dbReference type="SUPFAM" id="SSF54117">
    <property type="entry name" value="Interleukin 8-like chemokines"/>
    <property type="match status" value="1"/>
</dbReference>
<evidence type="ECO:0000256" key="2">
    <source>
        <dbReference type="ARBA" id="ARBA00022514"/>
    </source>
</evidence>
<keyword evidence="2 4" id="KW-0202">Cytokine</keyword>